<dbReference type="NCBIfam" id="TIGR01200">
    <property type="entry name" value="GLPGLI"/>
    <property type="match status" value="1"/>
</dbReference>
<accession>A0A1T3MKU5</accession>
<name>A0A1T3MKU5_9FLAO</name>
<keyword evidence="2" id="KW-1185">Reference proteome</keyword>
<evidence type="ECO:0000313" key="1">
    <source>
        <dbReference type="EMBL" id="OPC65225.1"/>
    </source>
</evidence>
<comment type="caution">
    <text evidence="1">The sequence shown here is derived from an EMBL/GenBank/DDBJ whole genome shotgun (WGS) entry which is preliminary data.</text>
</comment>
<dbReference type="AlphaFoldDB" id="A0A1T3MKU5"/>
<protein>
    <submittedName>
        <fullName evidence="1">GLPGLI family protein</fullName>
    </submittedName>
</protein>
<dbReference type="RefSeq" id="WP_078771962.1">
    <property type="nucleotide sequence ID" value="NZ_CBCSBR010000002.1"/>
</dbReference>
<organism evidence="1 2">
    <name type="scientific">Elizabethkingia occulta</name>
    <dbReference type="NCBI Taxonomy" id="1867263"/>
    <lineage>
        <taxon>Bacteria</taxon>
        <taxon>Pseudomonadati</taxon>
        <taxon>Bacteroidota</taxon>
        <taxon>Flavobacteriia</taxon>
        <taxon>Flavobacteriales</taxon>
        <taxon>Weeksellaceae</taxon>
        <taxon>Elizabethkingia</taxon>
    </lineage>
</organism>
<sequence length="277" mass="32852">MKNQTLIFLFCFLASLIKSQKIEFNGEIPMRFFSFSGETLDKSQQNIYYEFSFIKRSKSKIQTICVLELGKSKSKFSDLNSIKSDSLTKIYNTQKRVTNEEFNKLFQMRGKWNNVLIKDRDNKTIIVQDRVLNAYQYDEKQPDFNWKLETETKIILGYNCNRATTQYRGRKYVAWYTTEIPISNGPYVFEGLPGLIMEIEDNKDEFHFKAVAMDKIPREIYRRNDKEIRIVTREQFRKLAKDYHENPGYYLGETYDAAGNQIRDRGKSIPYNPIEKE</sequence>
<dbReference type="EMBL" id="MAHX01000015">
    <property type="protein sequence ID" value="OPC65225.1"/>
    <property type="molecule type" value="Genomic_DNA"/>
</dbReference>
<dbReference type="InterPro" id="IPR005901">
    <property type="entry name" value="GLPGLI"/>
</dbReference>
<evidence type="ECO:0000313" key="2">
    <source>
        <dbReference type="Proteomes" id="UP000190813"/>
    </source>
</evidence>
<gene>
    <name evidence="1" type="ORF">BAZ10_04115</name>
</gene>
<proteinExistence type="predicted"/>
<dbReference type="Pfam" id="PF09697">
    <property type="entry name" value="Porph_ging"/>
    <property type="match status" value="1"/>
</dbReference>
<dbReference type="Proteomes" id="UP000190813">
    <property type="component" value="Unassembled WGS sequence"/>
</dbReference>
<reference evidence="1 2" key="1">
    <citation type="submission" date="2016-06" db="EMBL/GenBank/DDBJ databases">
        <title>Revisiting the taxonomy of the Elizabethkingia Genus based on Whole-Genome Sequencing, Optical Mapping, and MALDI-TOF.</title>
        <authorList>
            <person name="Nicholson A.C."/>
        </authorList>
    </citation>
    <scope>NUCLEOTIDE SEQUENCE [LARGE SCALE GENOMIC DNA]</scope>
    <source>
        <strain evidence="1 2">G4070</strain>
    </source>
</reference>